<protein>
    <submittedName>
        <fullName evidence="10">DNA-binding response OmpR family regulator</fullName>
    </submittedName>
</protein>
<dbReference type="GO" id="GO:0000156">
    <property type="term" value="F:phosphorelay response regulator activity"/>
    <property type="evidence" value="ECO:0007669"/>
    <property type="project" value="TreeGrafter"/>
</dbReference>
<organism evidence="10 11">
    <name type="scientific">Hypnocyclicus thermotrophus</name>
    <dbReference type="NCBI Taxonomy" id="1627895"/>
    <lineage>
        <taxon>Bacteria</taxon>
        <taxon>Fusobacteriati</taxon>
        <taxon>Fusobacteriota</taxon>
        <taxon>Fusobacteriia</taxon>
        <taxon>Fusobacteriales</taxon>
        <taxon>Fusobacteriaceae</taxon>
        <taxon>Hypnocyclicus</taxon>
    </lineage>
</organism>
<dbReference type="Gene3D" id="6.10.250.690">
    <property type="match status" value="1"/>
</dbReference>
<reference evidence="10 11" key="1">
    <citation type="submission" date="2019-03" db="EMBL/GenBank/DDBJ databases">
        <title>Genomic Encyclopedia of Type Strains, Phase IV (KMG-IV): sequencing the most valuable type-strain genomes for metagenomic binning, comparative biology and taxonomic classification.</title>
        <authorList>
            <person name="Goeker M."/>
        </authorList>
    </citation>
    <scope>NUCLEOTIDE SEQUENCE [LARGE SCALE GENOMIC DNA]</scope>
    <source>
        <strain evidence="10 11">DSM 100055</strain>
    </source>
</reference>
<dbReference type="RefSeq" id="WP_134112743.1">
    <property type="nucleotide sequence ID" value="NZ_SOBG01000003.1"/>
</dbReference>
<dbReference type="GO" id="GO:0006355">
    <property type="term" value="P:regulation of DNA-templated transcription"/>
    <property type="evidence" value="ECO:0007669"/>
    <property type="project" value="InterPro"/>
</dbReference>
<dbReference type="InterPro" id="IPR039420">
    <property type="entry name" value="WalR-like"/>
</dbReference>
<keyword evidence="5" id="KW-0804">Transcription</keyword>
<dbReference type="AlphaFoldDB" id="A0AA46I602"/>
<evidence type="ECO:0000256" key="4">
    <source>
        <dbReference type="ARBA" id="ARBA00023125"/>
    </source>
</evidence>
<feature type="domain" description="Response regulatory" evidence="8">
    <location>
        <begin position="6"/>
        <end position="119"/>
    </location>
</feature>
<dbReference type="CDD" id="cd17574">
    <property type="entry name" value="REC_OmpR"/>
    <property type="match status" value="1"/>
</dbReference>
<dbReference type="Gene3D" id="3.40.50.2300">
    <property type="match status" value="1"/>
</dbReference>
<dbReference type="GO" id="GO:0005829">
    <property type="term" value="C:cytosol"/>
    <property type="evidence" value="ECO:0007669"/>
    <property type="project" value="TreeGrafter"/>
</dbReference>
<dbReference type="Pfam" id="PF00486">
    <property type="entry name" value="Trans_reg_C"/>
    <property type="match status" value="1"/>
</dbReference>
<dbReference type="PANTHER" id="PTHR48111">
    <property type="entry name" value="REGULATOR OF RPOS"/>
    <property type="match status" value="1"/>
</dbReference>
<feature type="modified residue" description="4-aspartylphosphate" evidence="6">
    <location>
        <position position="55"/>
    </location>
</feature>
<evidence type="ECO:0000256" key="7">
    <source>
        <dbReference type="PROSITE-ProRule" id="PRU01091"/>
    </source>
</evidence>
<evidence type="ECO:0000313" key="10">
    <source>
        <dbReference type="EMBL" id="TDT71476.1"/>
    </source>
</evidence>
<dbReference type="InterPro" id="IPR011006">
    <property type="entry name" value="CheY-like_superfamily"/>
</dbReference>
<keyword evidence="1 6" id="KW-0597">Phosphoprotein</keyword>
<dbReference type="InterPro" id="IPR001867">
    <property type="entry name" value="OmpR/PhoB-type_DNA-bd"/>
</dbReference>
<dbReference type="PROSITE" id="PS51755">
    <property type="entry name" value="OMPR_PHOB"/>
    <property type="match status" value="1"/>
</dbReference>
<evidence type="ECO:0000256" key="2">
    <source>
        <dbReference type="ARBA" id="ARBA00023012"/>
    </source>
</evidence>
<sequence>MEKKEKILIVEDDIKISRIIELQLKHEGYNTDIAFDGIEAIKKIENNNYDLILLDLMIPKMSGIEVCQRTREISDVPIIMVTAKDEIDDKVKGLDMGADDYLTKPFEFKELSARIRANLRKVRKEKNKEIVKVNDLILNKDTFEVFRGGKKLDLSRTEYDLLYLLMENKGIVLTREKILNKIWGYDYYGSDNILDVYIKYLRDKVDKPFDKKLIQTVRGVGYIIKEVD</sequence>
<dbReference type="PROSITE" id="PS50110">
    <property type="entry name" value="RESPONSE_REGULATORY"/>
    <property type="match status" value="1"/>
</dbReference>
<dbReference type="SMART" id="SM00448">
    <property type="entry name" value="REC"/>
    <property type="match status" value="1"/>
</dbReference>
<dbReference type="FunFam" id="1.10.10.10:FF:000005">
    <property type="entry name" value="Two-component system response regulator"/>
    <property type="match status" value="1"/>
</dbReference>
<evidence type="ECO:0000313" key="11">
    <source>
        <dbReference type="Proteomes" id="UP000294678"/>
    </source>
</evidence>
<dbReference type="InterPro" id="IPR001789">
    <property type="entry name" value="Sig_transdc_resp-reg_receiver"/>
</dbReference>
<feature type="DNA-binding region" description="OmpR/PhoB-type" evidence="7">
    <location>
        <begin position="128"/>
        <end position="226"/>
    </location>
</feature>
<dbReference type="Proteomes" id="UP000294678">
    <property type="component" value="Unassembled WGS sequence"/>
</dbReference>
<dbReference type="Gene3D" id="1.10.10.10">
    <property type="entry name" value="Winged helix-like DNA-binding domain superfamily/Winged helix DNA-binding domain"/>
    <property type="match status" value="1"/>
</dbReference>
<dbReference type="SUPFAM" id="SSF46894">
    <property type="entry name" value="C-terminal effector domain of the bipartite response regulators"/>
    <property type="match status" value="1"/>
</dbReference>
<dbReference type="CDD" id="cd00383">
    <property type="entry name" value="trans_reg_C"/>
    <property type="match status" value="1"/>
</dbReference>
<evidence type="ECO:0000256" key="5">
    <source>
        <dbReference type="ARBA" id="ARBA00023163"/>
    </source>
</evidence>
<dbReference type="EMBL" id="SOBG01000003">
    <property type="protein sequence ID" value="TDT71476.1"/>
    <property type="molecule type" value="Genomic_DNA"/>
</dbReference>
<evidence type="ECO:0000259" key="8">
    <source>
        <dbReference type="PROSITE" id="PS50110"/>
    </source>
</evidence>
<comment type="caution">
    <text evidence="10">The sequence shown here is derived from an EMBL/GenBank/DDBJ whole genome shotgun (WGS) entry which is preliminary data.</text>
</comment>
<dbReference type="PANTHER" id="PTHR48111:SF22">
    <property type="entry name" value="REGULATOR OF RPOS"/>
    <property type="match status" value="1"/>
</dbReference>
<keyword evidence="4 7" id="KW-0238">DNA-binding</keyword>
<dbReference type="FunFam" id="3.40.50.2300:FF:000001">
    <property type="entry name" value="DNA-binding response regulator PhoB"/>
    <property type="match status" value="1"/>
</dbReference>
<evidence type="ECO:0000259" key="9">
    <source>
        <dbReference type="PROSITE" id="PS51755"/>
    </source>
</evidence>
<dbReference type="GO" id="GO:0000976">
    <property type="term" value="F:transcription cis-regulatory region binding"/>
    <property type="evidence" value="ECO:0007669"/>
    <property type="project" value="TreeGrafter"/>
</dbReference>
<dbReference type="GO" id="GO:0032993">
    <property type="term" value="C:protein-DNA complex"/>
    <property type="evidence" value="ECO:0007669"/>
    <property type="project" value="TreeGrafter"/>
</dbReference>
<keyword evidence="11" id="KW-1185">Reference proteome</keyword>
<dbReference type="SMART" id="SM00862">
    <property type="entry name" value="Trans_reg_C"/>
    <property type="match status" value="1"/>
</dbReference>
<dbReference type="Pfam" id="PF00072">
    <property type="entry name" value="Response_reg"/>
    <property type="match status" value="1"/>
</dbReference>
<gene>
    <name evidence="10" type="ORF">EV215_0852</name>
</gene>
<evidence type="ECO:0000256" key="6">
    <source>
        <dbReference type="PROSITE-ProRule" id="PRU00169"/>
    </source>
</evidence>
<name>A0AA46I602_9FUSO</name>
<feature type="domain" description="OmpR/PhoB-type" evidence="9">
    <location>
        <begin position="128"/>
        <end position="226"/>
    </location>
</feature>
<dbReference type="InterPro" id="IPR036388">
    <property type="entry name" value="WH-like_DNA-bd_sf"/>
</dbReference>
<evidence type="ECO:0000256" key="3">
    <source>
        <dbReference type="ARBA" id="ARBA00023015"/>
    </source>
</evidence>
<proteinExistence type="predicted"/>
<evidence type="ECO:0000256" key="1">
    <source>
        <dbReference type="ARBA" id="ARBA00022553"/>
    </source>
</evidence>
<keyword evidence="3" id="KW-0805">Transcription regulation</keyword>
<accession>A0AA46I602</accession>
<dbReference type="InterPro" id="IPR016032">
    <property type="entry name" value="Sig_transdc_resp-reg_C-effctor"/>
</dbReference>
<keyword evidence="2" id="KW-0902">Two-component regulatory system</keyword>
<dbReference type="SUPFAM" id="SSF52172">
    <property type="entry name" value="CheY-like"/>
    <property type="match status" value="1"/>
</dbReference>